<evidence type="ECO:0000313" key="2">
    <source>
        <dbReference type="EMBL" id="ODS34574.1"/>
    </source>
</evidence>
<reference evidence="2 3" key="1">
    <citation type="submission" date="2016-07" db="EMBL/GenBank/DDBJ databases">
        <title>Draft genome of Scalindua rubra, obtained from a brine-seawater interface in the Red Sea, sheds light on salt adaptation in anammox bacteria.</title>
        <authorList>
            <person name="Speth D.R."/>
            <person name="Lagkouvardos I."/>
            <person name="Wang Y."/>
            <person name="Qian P.-Y."/>
            <person name="Dutilh B.E."/>
            <person name="Jetten M.S."/>
        </authorList>
    </citation>
    <scope>NUCLEOTIDE SEQUENCE [LARGE SCALE GENOMIC DNA]</scope>
    <source>
        <strain evidence="2">BSI-1</strain>
    </source>
</reference>
<dbReference type="InterPro" id="IPR029063">
    <property type="entry name" value="SAM-dependent_MTases_sf"/>
</dbReference>
<dbReference type="AlphaFoldDB" id="A0A1E3XI34"/>
<comment type="caution">
    <text evidence="2">The sequence shown here is derived from an EMBL/GenBank/DDBJ whole genome shotgun (WGS) entry which is preliminary data.</text>
</comment>
<proteinExistence type="predicted"/>
<dbReference type="Proteomes" id="UP000094056">
    <property type="component" value="Unassembled WGS sequence"/>
</dbReference>
<protein>
    <submittedName>
        <fullName evidence="2">Two-component response regulator</fullName>
    </submittedName>
</protein>
<dbReference type="Pfam" id="PF08241">
    <property type="entry name" value="Methyltransf_11"/>
    <property type="match status" value="1"/>
</dbReference>
<evidence type="ECO:0000313" key="3">
    <source>
        <dbReference type="Proteomes" id="UP000094056"/>
    </source>
</evidence>
<gene>
    <name evidence="2" type="ORF">SCARUB_00309</name>
</gene>
<organism evidence="2 3">
    <name type="scientific">Candidatus Scalindua rubra</name>
    <dbReference type="NCBI Taxonomy" id="1872076"/>
    <lineage>
        <taxon>Bacteria</taxon>
        <taxon>Pseudomonadati</taxon>
        <taxon>Planctomycetota</taxon>
        <taxon>Candidatus Brocadiia</taxon>
        <taxon>Candidatus Brocadiales</taxon>
        <taxon>Candidatus Scalinduaceae</taxon>
        <taxon>Candidatus Scalindua</taxon>
    </lineage>
</organism>
<name>A0A1E3XI34_9BACT</name>
<accession>A0A1E3XI34</accession>
<evidence type="ECO:0000259" key="1">
    <source>
        <dbReference type="Pfam" id="PF08241"/>
    </source>
</evidence>
<dbReference type="InterPro" id="IPR013216">
    <property type="entry name" value="Methyltransf_11"/>
</dbReference>
<sequence length="341" mass="39541">MIYICPKCKSSKLRHSLESYECMNCKSEYNIIAGIPDFRIFRDDIYSHSINEPEMVKNLLQNYVSKPFEQLLEICSGIKKYRDKNNYTAVNLIHKNTKNIISNLNKKSDLWYLSDRSGIKKNELSEDTILDLGCGFCNDTIPISKYCKNIVAIDISLSHLVIAKKLLQEQGINNITLICACSEGLPFSDNQFNFIFSSGVIEHVKYQNEYLSETFRVLKDDGSFFCSSPNRFFVGKEPHVDIPLVGFLPRKLMKMYVYVLSGGKLTYEGKRILSFGELAKLLRKYYKDNWECWTYLNVDISSPPRSILGRLYRKFVFFRKTVALFDKIFCKAHLIRATKRS</sequence>
<dbReference type="PANTHER" id="PTHR43861">
    <property type="entry name" value="TRANS-ACONITATE 2-METHYLTRANSFERASE-RELATED"/>
    <property type="match status" value="1"/>
</dbReference>
<dbReference type="CDD" id="cd02440">
    <property type="entry name" value="AdoMet_MTases"/>
    <property type="match status" value="1"/>
</dbReference>
<feature type="domain" description="Methyltransferase type 11" evidence="1">
    <location>
        <begin position="130"/>
        <end position="226"/>
    </location>
</feature>
<dbReference type="Gene3D" id="3.40.50.150">
    <property type="entry name" value="Vaccinia Virus protein VP39"/>
    <property type="match status" value="1"/>
</dbReference>
<dbReference type="GO" id="GO:0008757">
    <property type="term" value="F:S-adenosylmethionine-dependent methyltransferase activity"/>
    <property type="evidence" value="ECO:0007669"/>
    <property type="project" value="InterPro"/>
</dbReference>
<dbReference type="SUPFAM" id="SSF53335">
    <property type="entry name" value="S-adenosyl-L-methionine-dependent methyltransferases"/>
    <property type="match status" value="1"/>
</dbReference>
<dbReference type="EMBL" id="MAYW01000004">
    <property type="protein sequence ID" value="ODS34574.1"/>
    <property type="molecule type" value="Genomic_DNA"/>
</dbReference>